<dbReference type="SUPFAM" id="SSF63817">
    <property type="entry name" value="Sortase"/>
    <property type="match status" value="1"/>
</dbReference>
<organism evidence="3 4">
    <name type="scientific">Candidatus Daviesbacteria bacterium GW2011_GWC2_40_12</name>
    <dbReference type="NCBI Taxonomy" id="1618431"/>
    <lineage>
        <taxon>Bacteria</taxon>
        <taxon>Candidatus Daviesiibacteriota</taxon>
    </lineage>
</organism>
<protein>
    <submittedName>
        <fullName evidence="3">Peptidase C60 sortase A and B</fullName>
    </submittedName>
</protein>
<keyword evidence="2" id="KW-1133">Transmembrane helix</keyword>
<dbReference type="GO" id="GO:0016787">
    <property type="term" value="F:hydrolase activity"/>
    <property type="evidence" value="ECO:0007669"/>
    <property type="project" value="UniProtKB-KW"/>
</dbReference>
<sequence>MKKKLSIVWIVIIFAVLGMVGGTVFVNRNLQVLQQTVPQAVQKEAVTPILAQSKESVQAAEPRLISIPKINITADVESVGEDEKGRMAVPGEVMNVGWYKLGYKPGEKGSAVFAGHLDKVTGEPAVFYDISKLSAGDEIIVTDKNGKKLTFEVIKSQVYPFDEVPLKEVFLSTDKIRLNLITCTGSWNKDDKNYSNRLVVYSQLK</sequence>
<evidence type="ECO:0000256" key="2">
    <source>
        <dbReference type="SAM" id="Phobius"/>
    </source>
</evidence>
<keyword evidence="2" id="KW-0472">Membrane</keyword>
<feature type="transmembrane region" description="Helical" evidence="2">
    <location>
        <begin position="7"/>
        <end position="26"/>
    </location>
</feature>
<dbReference type="Gene3D" id="2.40.260.10">
    <property type="entry name" value="Sortase"/>
    <property type="match status" value="1"/>
</dbReference>
<dbReference type="InterPro" id="IPR023365">
    <property type="entry name" value="Sortase_dom-sf"/>
</dbReference>
<dbReference type="InterPro" id="IPR042001">
    <property type="entry name" value="Sortase_F"/>
</dbReference>
<dbReference type="EMBL" id="LBYB01000002">
    <property type="protein sequence ID" value="KKR42403.1"/>
    <property type="molecule type" value="Genomic_DNA"/>
</dbReference>
<keyword evidence="1" id="KW-0378">Hydrolase</keyword>
<evidence type="ECO:0000256" key="1">
    <source>
        <dbReference type="ARBA" id="ARBA00022801"/>
    </source>
</evidence>
<gene>
    <name evidence="3" type="ORF">UT77_C0002G0056</name>
</gene>
<proteinExistence type="predicted"/>
<dbReference type="Pfam" id="PF04203">
    <property type="entry name" value="Sortase"/>
    <property type="match status" value="1"/>
</dbReference>
<comment type="caution">
    <text evidence="3">The sequence shown here is derived from an EMBL/GenBank/DDBJ whole genome shotgun (WGS) entry which is preliminary data.</text>
</comment>
<keyword evidence="2" id="KW-0812">Transmembrane</keyword>
<accession>A0A0G0QQH6</accession>
<dbReference type="CDD" id="cd05829">
    <property type="entry name" value="Sortase_F"/>
    <property type="match status" value="1"/>
</dbReference>
<dbReference type="InterPro" id="IPR005754">
    <property type="entry name" value="Sortase"/>
</dbReference>
<evidence type="ECO:0000313" key="3">
    <source>
        <dbReference type="EMBL" id="KKR42403.1"/>
    </source>
</evidence>
<evidence type="ECO:0000313" key="4">
    <source>
        <dbReference type="Proteomes" id="UP000034881"/>
    </source>
</evidence>
<dbReference type="Proteomes" id="UP000034881">
    <property type="component" value="Unassembled WGS sequence"/>
</dbReference>
<reference evidence="3 4" key="1">
    <citation type="journal article" date="2015" name="Nature">
        <title>rRNA introns, odd ribosomes, and small enigmatic genomes across a large radiation of phyla.</title>
        <authorList>
            <person name="Brown C.T."/>
            <person name="Hug L.A."/>
            <person name="Thomas B.C."/>
            <person name="Sharon I."/>
            <person name="Castelle C.J."/>
            <person name="Singh A."/>
            <person name="Wilkins M.J."/>
            <person name="Williams K.H."/>
            <person name="Banfield J.F."/>
        </authorList>
    </citation>
    <scope>NUCLEOTIDE SEQUENCE [LARGE SCALE GENOMIC DNA]</scope>
</reference>
<name>A0A0G0QQH6_9BACT</name>
<dbReference type="AlphaFoldDB" id="A0A0G0QQH6"/>